<dbReference type="Proteomes" id="UP000637423">
    <property type="component" value="Unassembled WGS sequence"/>
</dbReference>
<feature type="region of interest" description="Disordered" evidence="1">
    <location>
        <begin position="1"/>
        <end position="25"/>
    </location>
</feature>
<feature type="region of interest" description="Disordered" evidence="1">
    <location>
        <begin position="212"/>
        <end position="241"/>
    </location>
</feature>
<evidence type="ECO:0000256" key="1">
    <source>
        <dbReference type="SAM" id="MobiDB-lite"/>
    </source>
</evidence>
<keyword evidence="2" id="KW-0812">Transmembrane</keyword>
<feature type="compositionally biased region" description="Basic and acidic residues" evidence="1">
    <location>
        <begin position="9"/>
        <end position="25"/>
    </location>
</feature>
<feature type="transmembrane region" description="Helical" evidence="2">
    <location>
        <begin position="31"/>
        <end position="53"/>
    </location>
</feature>
<evidence type="ECO:0000256" key="2">
    <source>
        <dbReference type="SAM" id="Phobius"/>
    </source>
</evidence>
<evidence type="ECO:0000313" key="4">
    <source>
        <dbReference type="Proteomes" id="UP000637423"/>
    </source>
</evidence>
<keyword evidence="2" id="KW-1133">Transmembrane helix</keyword>
<evidence type="ECO:0000313" key="3">
    <source>
        <dbReference type="EMBL" id="GGC66081.1"/>
    </source>
</evidence>
<reference evidence="3" key="2">
    <citation type="submission" date="2020-09" db="EMBL/GenBank/DDBJ databases">
        <authorList>
            <person name="Sun Q."/>
            <person name="Zhou Y."/>
        </authorList>
    </citation>
    <scope>NUCLEOTIDE SEQUENCE</scope>
    <source>
        <strain evidence="3">CGMCC 1.10998</strain>
    </source>
</reference>
<protein>
    <submittedName>
        <fullName evidence="3">Uncharacterized protein</fullName>
    </submittedName>
</protein>
<organism evidence="3 4">
    <name type="scientific">Undibacterium terreum</name>
    <dbReference type="NCBI Taxonomy" id="1224302"/>
    <lineage>
        <taxon>Bacteria</taxon>
        <taxon>Pseudomonadati</taxon>
        <taxon>Pseudomonadota</taxon>
        <taxon>Betaproteobacteria</taxon>
        <taxon>Burkholderiales</taxon>
        <taxon>Oxalobacteraceae</taxon>
        <taxon>Undibacterium</taxon>
    </lineage>
</organism>
<dbReference type="RefSeq" id="WP_188564960.1">
    <property type="nucleotide sequence ID" value="NZ_BMED01000001.1"/>
</dbReference>
<gene>
    <name evidence="3" type="ORF">GCM10011396_11350</name>
</gene>
<sequence length="241" mass="26271">MTDSAVPPGEDHRLPDSKEIEKPRLSDDPRLIPGIICLVIAILLTVYFWMQYLQHDLALEKMRMDMERFKLEQQTELARITAGAARPGEVLRSLPAPTIDASGSLYLLLDALEKSKAAQSQGKGASEKSKLSLDWLPGLIDNFVAAGKITASEAKSIKDELIKAGSTITVEAAKALIQKYIRPPEDDKKQATQFRTSEIGSGVQVNVYCGTQPAPPTIIRSNPVPPKKPCEGNQPPAKSTN</sequence>
<dbReference type="EMBL" id="BMED01000001">
    <property type="protein sequence ID" value="GGC66081.1"/>
    <property type="molecule type" value="Genomic_DNA"/>
</dbReference>
<dbReference type="AlphaFoldDB" id="A0A916XF64"/>
<reference evidence="3" key="1">
    <citation type="journal article" date="2014" name="Int. J. Syst. Evol. Microbiol.">
        <title>Complete genome sequence of Corynebacterium casei LMG S-19264T (=DSM 44701T), isolated from a smear-ripened cheese.</title>
        <authorList>
            <consortium name="US DOE Joint Genome Institute (JGI-PGF)"/>
            <person name="Walter F."/>
            <person name="Albersmeier A."/>
            <person name="Kalinowski J."/>
            <person name="Ruckert C."/>
        </authorList>
    </citation>
    <scope>NUCLEOTIDE SEQUENCE</scope>
    <source>
        <strain evidence="3">CGMCC 1.10998</strain>
    </source>
</reference>
<proteinExistence type="predicted"/>
<name>A0A916XF64_9BURK</name>
<comment type="caution">
    <text evidence="3">The sequence shown here is derived from an EMBL/GenBank/DDBJ whole genome shotgun (WGS) entry which is preliminary data.</text>
</comment>
<keyword evidence="2" id="KW-0472">Membrane</keyword>
<keyword evidence="4" id="KW-1185">Reference proteome</keyword>
<accession>A0A916XF64</accession>